<feature type="compositionally biased region" description="Basic and acidic residues" evidence="5">
    <location>
        <begin position="188"/>
        <end position="206"/>
    </location>
</feature>
<protein>
    <recommendedName>
        <fullName evidence="7">RETREG1-3/ARL6IP-like N-terminal reticulon-homology domain-containing protein</fullName>
    </recommendedName>
</protein>
<proteinExistence type="predicted"/>
<reference evidence="8" key="1">
    <citation type="submission" date="2016-10" db="EMBL/GenBank/DDBJ databases">
        <authorList>
            <person name="Benchimol M."/>
            <person name="Almeida L.G."/>
            <person name="Vasconcelos A.T."/>
            <person name="Perreira-Neves A."/>
            <person name="Rosa I.A."/>
            <person name="Tasca T."/>
            <person name="Bogo M.R."/>
            <person name="de Souza W."/>
        </authorList>
    </citation>
    <scope>NUCLEOTIDE SEQUENCE [LARGE SCALE GENOMIC DNA]</scope>
    <source>
        <strain evidence="8">K</strain>
    </source>
</reference>
<feature type="transmembrane region" description="Helical" evidence="6">
    <location>
        <begin position="34"/>
        <end position="54"/>
    </location>
</feature>
<dbReference type="Pfam" id="PF24456">
    <property type="entry name" value="RHD_RETREG1-3"/>
    <property type="match status" value="1"/>
</dbReference>
<feature type="region of interest" description="Disordered" evidence="5">
    <location>
        <begin position="188"/>
        <end position="228"/>
    </location>
</feature>
<evidence type="ECO:0000313" key="8">
    <source>
        <dbReference type="EMBL" id="OHS92845.1"/>
    </source>
</evidence>
<comment type="subcellular location">
    <subcellularLocation>
        <location evidence="1">Membrane</location>
        <topology evidence="1">Multi-pass membrane protein</topology>
    </subcellularLocation>
</comment>
<feature type="transmembrane region" description="Helical" evidence="6">
    <location>
        <begin position="135"/>
        <end position="155"/>
    </location>
</feature>
<dbReference type="GO" id="GO:0005783">
    <property type="term" value="C:endoplasmic reticulum"/>
    <property type="evidence" value="ECO:0007669"/>
    <property type="project" value="UniProtKB-ARBA"/>
</dbReference>
<dbReference type="Proteomes" id="UP000179807">
    <property type="component" value="Unassembled WGS sequence"/>
</dbReference>
<evidence type="ECO:0000259" key="7">
    <source>
        <dbReference type="Pfam" id="PF24456"/>
    </source>
</evidence>
<dbReference type="AlphaFoldDB" id="A0A1J4J5W5"/>
<organism evidence="8 9">
    <name type="scientific">Tritrichomonas foetus</name>
    <dbReference type="NCBI Taxonomy" id="1144522"/>
    <lineage>
        <taxon>Eukaryota</taxon>
        <taxon>Metamonada</taxon>
        <taxon>Parabasalia</taxon>
        <taxon>Tritrichomonadida</taxon>
        <taxon>Tritrichomonadidae</taxon>
        <taxon>Tritrichomonas</taxon>
    </lineage>
</organism>
<evidence type="ECO:0000256" key="2">
    <source>
        <dbReference type="ARBA" id="ARBA00022692"/>
    </source>
</evidence>
<sequence>MSFTKPIVNAIYRALLPHDATVKQVQALFLWNRPLYSCIFFAFVEGLFVLAYFLPFSWSCNLCLIVGSFILSYCLYGAFPMVFDKLLAFEIKEVPPTASNRIRSTPEISAFLTTAISFWTKFVENIFNTATDATLYNAIFSMLSLLAFFIVTFFIGDFWLIWIIFHSIFVVPSILVLPGVQHWLTEQDSGKSETHNEADGDEKSSDGQELPPTESESMMTDSVLEKND</sequence>
<gene>
    <name evidence="8" type="ORF">TRFO_12195</name>
</gene>
<feature type="transmembrane region" description="Helical" evidence="6">
    <location>
        <begin position="61"/>
        <end position="83"/>
    </location>
</feature>
<dbReference type="InterPro" id="IPR057282">
    <property type="entry name" value="RETREG1-3-like_RHD"/>
</dbReference>
<dbReference type="GO" id="GO:0016020">
    <property type="term" value="C:membrane"/>
    <property type="evidence" value="ECO:0007669"/>
    <property type="project" value="UniProtKB-SubCell"/>
</dbReference>
<dbReference type="VEuPathDB" id="TrichDB:TRFO_12195"/>
<evidence type="ECO:0000256" key="4">
    <source>
        <dbReference type="ARBA" id="ARBA00023136"/>
    </source>
</evidence>
<comment type="caution">
    <text evidence="8">The sequence shown here is derived from an EMBL/GenBank/DDBJ whole genome shotgun (WGS) entry which is preliminary data.</text>
</comment>
<dbReference type="EMBL" id="MLAK01001459">
    <property type="protein sequence ID" value="OHS92845.1"/>
    <property type="molecule type" value="Genomic_DNA"/>
</dbReference>
<evidence type="ECO:0000256" key="6">
    <source>
        <dbReference type="SAM" id="Phobius"/>
    </source>
</evidence>
<feature type="domain" description="RETREG1-3/ARL6IP-like N-terminal reticulon-homology" evidence="7">
    <location>
        <begin position="17"/>
        <end position="177"/>
    </location>
</feature>
<evidence type="ECO:0000256" key="1">
    <source>
        <dbReference type="ARBA" id="ARBA00004141"/>
    </source>
</evidence>
<dbReference type="RefSeq" id="XP_068345982.1">
    <property type="nucleotide sequence ID" value="XM_068496490.1"/>
</dbReference>
<keyword evidence="4 6" id="KW-0472">Membrane</keyword>
<evidence type="ECO:0000313" key="9">
    <source>
        <dbReference type="Proteomes" id="UP000179807"/>
    </source>
</evidence>
<dbReference type="GeneID" id="94831194"/>
<keyword evidence="3 6" id="KW-1133">Transmembrane helix</keyword>
<keyword evidence="9" id="KW-1185">Reference proteome</keyword>
<accession>A0A1J4J5W5</accession>
<evidence type="ECO:0000256" key="3">
    <source>
        <dbReference type="ARBA" id="ARBA00022989"/>
    </source>
</evidence>
<name>A0A1J4J5W5_9EUKA</name>
<evidence type="ECO:0000256" key="5">
    <source>
        <dbReference type="SAM" id="MobiDB-lite"/>
    </source>
</evidence>
<feature type="transmembrane region" description="Helical" evidence="6">
    <location>
        <begin position="161"/>
        <end position="180"/>
    </location>
</feature>
<dbReference type="OrthoDB" id="10587216at2759"/>
<keyword evidence="2 6" id="KW-0812">Transmembrane</keyword>